<feature type="binding site" evidence="4">
    <location>
        <position position="310"/>
    </location>
    <ligand>
        <name>S-adenosyl-L-methionine</name>
        <dbReference type="ChEBI" id="CHEBI:59789"/>
    </ligand>
</feature>
<reference evidence="6" key="1">
    <citation type="submission" date="2020-09" db="EMBL/GenBank/DDBJ databases">
        <title>Desulfogranum mesoprofundum gen. nov., sp. nov., a novel mesophilic, sulfate-reducing chemolithoautotroph isolated from a deep-sea hydrothermal vent chimney in the Suiyo Seamount.</title>
        <authorList>
            <person name="Hashimoto Y."/>
            <person name="Nakagawa S."/>
        </authorList>
    </citation>
    <scope>NUCLEOTIDE SEQUENCE</scope>
    <source>
        <strain evidence="6">KT2</strain>
    </source>
</reference>
<feature type="domain" description="TRAM" evidence="5">
    <location>
        <begin position="1"/>
        <end position="56"/>
    </location>
</feature>
<protein>
    <submittedName>
        <fullName evidence="6">23S rRNA (Uracil(1939)-C(5))-methyltransferase RlmD</fullName>
    </submittedName>
</protein>
<keyword evidence="2 4" id="KW-0808">Transferase</keyword>
<dbReference type="PROSITE" id="PS50926">
    <property type="entry name" value="TRAM"/>
    <property type="match status" value="1"/>
</dbReference>
<evidence type="ECO:0000256" key="4">
    <source>
        <dbReference type="PROSITE-ProRule" id="PRU01024"/>
    </source>
</evidence>
<dbReference type="InterPro" id="IPR025714">
    <property type="entry name" value="Methyltranfer_dom"/>
</dbReference>
<feature type="binding site" evidence="4">
    <location>
        <position position="379"/>
    </location>
    <ligand>
        <name>S-adenosyl-L-methionine</name>
        <dbReference type="ChEBI" id="CHEBI:59789"/>
    </ligand>
</feature>
<dbReference type="PANTHER" id="PTHR11061:SF49">
    <property type="entry name" value="23S RRNA (URACIL(1939)-C(5))-METHYLTRANSFERASE RLMD"/>
    <property type="match status" value="1"/>
</dbReference>
<dbReference type="RefSeq" id="WP_268907542.1">
    <property type="nucleotide sequence ID" value="NZ_AP024086.1"/>
</dbReference>
<evidence type="ECO:0000313" key="6">
    <source>
        <dbReference type="EMBL" id="BCL61283.1"/>
    </source>
</evidence>
<proteinExistence type="inferred from homology"/>
<evidence type="ECO:0000313" key="7">
    <source>
        <dbReference type="Proteomes" id="UP000826725"/>
    </source>
</evidence>
<comment type="caution">
    <text evidence="4">Lacks conserved residue(s) required for the propagation of feature annotation.</text>
</comment>
<dbReference type="GO" id="GO:0070041">
    <property type="term" value="F:rRNA (uridine-C5-)-methyltransferase activity"/>
    <property type="evidence" value="ECO:0007669"/>
    <property type="project" value="TreeGrafter"/>
</dbReference>
<evidence type="ECO:0000256" key="1">
    <source>
        <dbReference type="ARBA" id="ARBA00022603"/>
    </source>
</evidence>
<dbReference type="InterPro" id="IPR002792">
    <property type="entry name" value="TRAM_dom"/>
</dbReference>
<dbReference type="NCBIfam" id="TIGR00479">
    <property type="entry name" value="rumA"/>
    <property type="match status" value="1"/>
</dbReference>
<feature type="binding site" evidence="4">
    <location>
        <position position="331"/>
    </location>
    <ligand>
        <name>S-adenosyl-L-methionine</name>
        <dbReference type="ChEBI" id="CHEBI:59789"/>
    </ligand>
</feature>
<sequence>MKPEKVTIKKIVNGGYGLAHLSSGKIVLVERALPGEKLSIDIDQVKKTHCHGSIREILVPHDSRCLPPCPFHDSCGGCDFQHCKPQFQAQLKTTIIADLLSRNNEPSLRQALPLLQKTIPSPRTFGYRQRIRLQIINGEKLGFRRFRSHVPVEINRCLLAAEPLNHVLENLPELSHFRSLAEHSSELELQLNPDSRKVVAIFRFSRKPRPTDINNARTVCTQLDALECIFFSGDQFQLTGPFATDRNQETLLDNTLHISYNLNDNSRKPLKLQWEIGGFFQVNPEQNKTLINLVLHFSKANPDDTVLDLFCGMGNFSIPLGQRTKEITGIEGQGSAIRSAGANSRNNGLTNTVFVKKPVHEACRQLAKEGQQFDCVVVDPPRRASRG</sequence>
<gene>
    <name evidence="6" type="primary">rlmD</name>
    <name evidence="6" type="ORF">DGMP_19760</name>
</gene>
<dbReference type="Pfam" id="PF13847">
    <property type="entry name" value="Methyltransf_31"/>
    <property type="match status" value="1"/>
</dbReference>
<dbReference type="AlphaFoldDB" id="A0A8D5FLM9"/>
<evidence type="ECO:0000259" key="5">
    <source>
        <dbReference type="PROSITE" id="PS50926"/>
    </source>
</evidence>
<dbReference type="InterPro" id="IPR010280">
    <property type="entry name" value="U5_MeTrfase_fam"/>
</dbReference>
<accession>A0A8D5FLM9</accession>
<dbReference type="PANTHER" id="PTHR11061">
    <property type="entry name" value="RNA M5U METHYLTRANSFERASE"/>
    <property type="match status" value="1"/>
</dbReference>
<dbReference type="KEGG" id="dbk:DGMP_19760"/>
<dbReference type="PROSITE" id="PS51687">
    <property type="entry name" value="SAM_MT_RNA_M5U"/>
    <property type="match status" value="1"/>
</dbReference>
<comment type="similarity">
    <text evidence="4">Belongs to the class I-like SAM-binding methyltransferase superfamily. RNA M5U methyltransferase family.</text>
</comment>
<name>A0A8D5FLM9_9BACT</name>
<keyword evidence="7" id="KW-1185">Reference proteome</keyword>
<dbReference type="Proteomes" id="UP000826725">
    <property type="component" value="Chromosome"/>
</dbReference>
<evidence type="ECO:0000256" key="3">
    <source>
        <dbReference type="ARBA" id="ARBA00022691"/>
    </source>
</evidence>
<evidence type="ECO:0000256" key="2">
    <source>
        <dbReference type="ARBA" id="ARBA00022679"/>
    </source>
</evidence>
<keyword evidence="3 4" id="KW-0949">S-adenosyl-L-methionine</keyword>
<dbReference type="EMBL" id="AP024086">
    <property type="protein sequence ID" value="BCL61283.1"/>
    <property type="molecule type" value="Genomic_DNA"/>
</dbReference>
<dbReference type="GO" id="GO:0070475">
    <property type="term" value="P:rRNA base methylation"/>
    <property type="evidence" value="ECO:0007669"/>
    <property type="project" value="TreeGrafter"/>
</dbReference>
<organism evidence="6 7">
    <name type="scientific">Desulfomarina profundi</name>
    <dbReference type="NCBI Taxonomy" id="2772557"/>
    <lineage>
        <taxon>Bacteria</taxon>
        <taxon>Pseudomonadati</taxon>
        <taxon>Thermodesulfobacteriota</taxon>
        <taxon>Desulfobulbia</taxon>
        <taxon>Desulfobulbales</taxon>
        <taxon>Desulfobulbaceae</taxon>
        <taxon>Desulfomarina</taxon>
    </lineage>
</organism>
<feature type="binding site" evidence="4">
    <location>
        <position position="281"/>
    </location>
    <ligand>
        <name>S-adenosyl-L-methionine</name>
        <dbReference type="ChEBI" id="CHEBI:59789"/>
    </ligand>
</feature>
<dbReference type="CDD" id="cd02440">
    <property type="entry name" value="AdoMet_MTases"/>
    <property type="match status" value="1"/>
</dbReference>
<keyword evidence="1 4" id="KW-0489">Methyltransferase</keyword>